<evidence type="ECO:0000313" key="7">
    <source>
        <dbReference type="Proteomes" id="UP000216913"/>
    </source>
</evidence>
<dbReference type="InterPro" id="IPR000873">
    <property type="entry name" value="AMP-dep_synth/lig_dom"/>
</dbReference>
<evidence type="ECO:0000256" key="1">
    <source>
        <dbReference type="ARBA" id="ARBA00006432"/>
    </source>
</evidence>
<sequence>MDFYSLLSRHAESAPGRVAFRDPEQTIDYAGLRREVDRVAALMASQGAVRGDRLALWMPNCLAWLVTFLACARLGIIVVAVNTRFKEHEVGQLLTRGQCRWLAFWPAFKGLPFVDILKRVDPAAISRLSGVFVAGQAPDLEPLRAEWPGLCLTALCNEDVVPGGAAIPDPGQGDDGALVYTTSGTTSAPKLVLHRQRGLTQHGRIAAEAYGTSADSVVLLAAPLCGAFGFSTMLAGLVPGATLVSLAVFDAHTTVRQIREYGVTHTFANNELIGLLLQAAPAEQRPFPSLRYVGYASFSPSMDDLPERALQAGMPITGLYGSSELQALVAGQRLDADWQYRRVAGGTLAAGDARVRAVDPDSGAVLPHGAIGQIEIKAPSLMSEYLDDPDATRKAIRADGYFRTGDLGFTLSEHAFIFQGRDGEHLRLAGFLVNPMEIEAFIRSIAGVQAVQVVGAQLGGKTVPVAFVIPQPDATLHEAEIIQTCRAAMAKFKVPERVVLVAQFPMVQSANSNKVQKHALREKAQALLDEAARARP</sequence>
<comment type="similarity">
    <text evidence="1">Belongs to the ATP-dependent AMP-binding enzyme family.</text>
</comment>
<evidence type="ECO:0000313" key="6">
    <source>
        <dbReference type="EMBL" id="OZI45085.1"/>
    </source>
</evidence>
<feature type="domain" description="AMP-dependent synthetase/ligase" evidence="4">
    <location>
        <begin position="8"/>
        <end position="386"/>
    </location>
</feature>
<dbReference type="SUPFAM" id="SSF56801">
    <property type="entry name" value="Acetyl-CoA synthetase-like"/>
    <property type="match status" value="1"/>
</dbReference>
<comment type="caution">
    <text evidence="6">The sequence shown here is derived from an EMBL/GenBank/DDBJ whole genome shotgun (WGS) entry which is preliminary data.</text>
</comment>
<organism evidence="6 7">
    <name type="scientific">Bordetella genomosp. 5</name>
    <dbReference type="NCBI Taxonomy" id="1395608"/>
    <lineage>
        <taxon>Bacteria</taxon>
        <taxon>Pseudomonadati</taxon>
        <taxon>Pseudomonadota</taxon>
        <taxon>Betaproteobacteria</taxon>
        <taxon>Burkholderiales</taxon>
        <taxon>Alcaligenaceae</taxon>
        <taxon>Bordetella</taxon>
    </lineage>
</organism>
<keyword evidence="3" id="KW-0812">Transmembrane</keyword>
<dbReference type="Gene3D" id="3.40.50.12780">
    <property type="entry name" value="N-terminal domain of ligase-like"/>
    <property type="match status" value="1"/>
</dbReference>
<proteinExistence type="inferred from homology"/>
<feature type="transmembrane region" description="Helical" evidence="3">
    <location>
        <begin position="62"/>
        <end position="81"/>
    </location>
</feature>
<protein>
    <submittedName>
        <fullName evidence="6">Acyl-CoA synthetase</fullName>
    </submittedName>
</protein>
<keyword evidence="2" id="KW-0436">Ligase</keyword>
<dbReference type="Gene3D" id="3.30.300.30">
    <property type="match status" value="1"/>
</dbReference>
<accession>A0A261T6N5</accession>
<dbReference type="AlphaFoldDB" id="A0A261T6N5"/>
<evidence type="ECO:0000259" key="5">
    <source>
        <dbReference type="Pfam" id="PF13193"/>
    </source>
</evidence>
<keyword evidence="7" id="KW-1185">Reference proteome</keyword>
<dbReference type="EMBL" id="NEVP01000013">
    <property type="protein sequence ID" value="OZI45085.1"/>
    <property type="molecule type" value="Genomic_DNA"/>
</dbReference>
<dbReference type="GO" id="GO:0006631">
    <property type="term" value="P:fatty acid metabolic process"/>
    <property type="evidence" value="ECO:0007669"/>
    <property type="project" value="TreeGrafter"/>
</dbReference>
<dbReference type="InterPro" id="IPR042099">
    <property type="entry name" value="ANL_N_sf"/>
</dbReference>
<evidence type="ECO:0000256" key="2">
    <source>
        <dbReference type="ARBA" id="ARBA00022598"/>
    </source>
</evidence>
<dbReference type="Pfam" id="PF13193">
    <property type="entry name" value="AMP-binding_C"/>
    <property type="match status" value="1"/>
</dbReference>
<evidence type="ECO:0000256" key="3">
    <source>
        <dbReference type="SAM" id="Phobius"/>
    </source>
</evidence>
<keyword evidence="3" id="KW-0472">Membrane</keyword>
<dbReference type="OrthoDB" id="8185589at2"/>
<dbReference type="InterPro" id="IPR025110">
    <property type="entry name" value="AMP-bd_C"/>
</dbReference>
<dbReference type="PANTHER" id="PTHR43201">
    <property type="entry name" value="ACYL-COA SYNTHETASE"/>
    <property type="match status" value="1"/>
</dbReference>
<dbReference type="InterPro" id="IPR045851">
    <property type="entry name" value="AMP-bd_C_sf"/>
</dbReference>
<dbReference type="PANTHER" id="PTHR43201:SF5">
    <property type="entry name" value="MEDIUM-CHAIN ACYL-COA LIGASE ACSF2, MITOCHONDRIAL"/>
    <property type="match status" value="1"/>
</dbReference>
<feature type="domain" description="AMP-binding enzyme C-terminal" evidence="5">
    <location>
        <begin position="437"/>
        <end position="509"/>
    </location>
</feature>
<dbReference type="RefSeq" id="WP_094803960.1">
    <property type="nucleotide sequence ID" value="NZ_NEVP01000013.1"/>
</dbReference>
<dbReference type="Pfam" id="PF00501">
    <property type="entry name" value="AMP-binding"/>
    <property type="match status" value="1"/>
</dbReference>
<gene>
    <name evidence="6" type="ORF">CAL25_22140</name>
</gene>
<dbReference type="GO" id="GO:0031956">
    <property type="term" value="F:medium-chain fatty acid-CoA ligase activity"/>
    <property type="evidence" value="ECO:0007669"/>
    <property type="project" value="TreeGrafter"/>
</dbReference>
<reference evidence="6 7" key="1">
    <citation type="submission" date="2017-05" db="EMBL/GenBank/DDBJ databases">
        <title>Complete and WGS of Bordetella genogroups.</title>
        <authorList>
            <person name="Spilker T."/>
            <person name="LiPuma J."/>
        </authorList>
    </citation>
    <scope>NUCLEOTIDE SEQUENCE [LARGE SCALE GENOMIC DNA]</scope>
    <source>
        <strain evidence="6 7">AU10456</strain>
    </source>
</reference>
<keyword evidence="3" id="KW-1133">Transmembrane helix</keyword>
<dbReference type="NCBIfam" id="NF004814">
    <property type="entry name" value="PRK06164.1"/>
    <property type="match status" value="1"/>
</dbReference>
<dbReference type="PROSITE" id="PS00455">
    <property type="entry name" value="AMP_BINDING"/>
    <property type="match status" value="1"/>
</dbReference>
<evidence type="ECO:0000259" key="4">
    <source>
        <dbReference type="Pfam" id="PF00501"/>
    </source>
</evidence>
<dbReference type="Proteomes" id="UP000216913">
    <property type="component" value="Unassembled WGS sequence"/>
</dbReference>
<name>A0A261T6N5_9BORD</name>
<dbReference type="InterPro" id="IPR020845">
    <property type="entry name" value="AMP-binding_CS"/>
</dbReference>